<dbReference type="AlphaFoldDB" id="A0A1H6B928"/>
<protein>
    <recommendedName>
        <fullName evidence="3">GCVT N-terminal domain-containing protein</fullName>
    </recommendedName>
</protein>
<evidence type="ECO:0000256" key="2">
    <source>
        <dbReference type="PIRSR" id="PIRSR006487-1"/>
    </source>
</evidence>
<dbReference type="InterPro" id="IPR017703">
    <property type="entry name" value="YgfZ/GCV_T_CS"/>
</dbReference>
<dbReference type="RefSeq" id="WP_103934435.1">
    <property type="nucleotide sequence ID" value="NZ_FNVA01000006.1"/>
</dbReference>
<dbReference type="Proteomes" id="UP000236728">
    <property type="component" value="Unassembled WGS sequence"/>
</dbReference>
<gene>
    <name evidence="4" type="ORF">SAMN05421819_3586</name>
</gene>
<dbReference type="NCBIfam" id="TIGR03317">
    <property type="entry name" value="ygfZ_signature"/>
    <property type="match status" value="1"/>
</dbReference>
<feature type="domain" description="GCVT N-terminal" evidence="3">
    <location>
        <begin position="7"/>
        <end position="130"/>
    </location>
</feature>
<organism evidence="4 5">
    <name type="scientific">Bryocella elongata</name>
    <dbReference type="NCBI Taxonomy" id="863522"/>
    <lineage>
        <taxon>Bacteria</taxon>
        <taxon>Pseudomonadati</taxon>
        <taxon>Acidobacteriota</taxon>
        <taxon>Terriglobia</taxon>
        <taxon>Terriglobales</taxon>
        <taxon>Acidobacteriaceae</taxon>
        <taxon>Bryocella</taxon>
    </lineage>
</organism>
<evidence type="ECO:0000313" key="5">
    <source>
        <dbReference type="Proteomes" id="UP000236728"/>
    </source>
</evidence>
<evidence type="ECO:0000313" key="4">
    <source>
        <dbReference type="EMBL" id="SEG56666.1"/>
    </source>
</evidence>
<dbReference type="OrthoDB" id="9796287at2"/>
<dbReference type="InterPro" id="IPR045179">
    <property type="entry name" value="YgfZ/GcvT"/>
</dbReference>
<reference evidence="4 5" key="1">
    <citation type="submission" date="2016-10" db="EMBL/GenBank/DDBJ databases">
        <authorList>
            <person name="de Groot N.N."/>
        </authorList>
    </citation>
    <scope>NUCLEOTIDE SEQUENCE [LARGE SCALE GENOMIC DNA]</scope>
    <source>
        <strain evidence="4 5">DSM 22489</strain>
    </source>
</reference>
<evidence type="ECO:0000256" key="1">
    <source>
        <dbReference type="ARBA" id="ARBA00022946"/>
    </source>
</evidence>
<keyword evidence="5" id="KW-1185">Reference proteome</keyword>
<dbReference type="PANTHER" id="PTHR22602">
    <property type="entry name" value="TRANSFERASE CAF17, MITOCHONDRIAL-RELATED"/>
    <property type="match status" value="1"/>
</dbReference>
<evidence type="ECO:0000259" key="3">
    <source>
        <dbReference type="Pfam" id="PF01571"/>
    </source>
</evidence>
<dbReference type="Gene3D" id="3.30.1360.120">
    <property type="entry name" value="Probable tRNA modification gtpase trme, domain 1"/>
    <property type="match status" value="1"/>
</dbReference>
<dbReference type="PIRSF" id="PIRSF006487">
    <property type="entry name" value="GcvT"/>
    <property type="match status" value="1"/>
</dbReference>
<proteinExistence type="predicted"/>
<dbReference type="InterPro" id="IPR027266">
    <property type="entry name" value="TrmE/GcvT-like"/>
</dbReference>
<dbReference type="SUPFAM" id="SSF103025">
    <property type="entry name" value="Folate-binding domain"/>
    <property type="match status" value="1"/>
</dbReference>
<accession>A0A1H6B928</accession>
<name>A0A1H6B928_9BACT</name>
<dbReference type="GO" id="GO:0016226">
    <property type="term" value="P:iron-sulfur cluster assembly"/>
    <property type="evidence" value="ECO:0007669"/>
    <property type="project" value="TreeGrafter"/>
</dbReference>
<dbReference type="InterPro" id="IPR006222">
    <property type="entry name" value="GCVT_N"/>
</dbReference>
<sequence length="318" mass="34591">MTSISSTDLDAIRHHAAYALITDRAFLRITGSDATRWLNGMVTNNIKDLKPGEGNYNFLLNAQGRIQADAMIYREPGEGDPTYLLETDNSQLETVNQHLDKFIIMDDVELTPALTDKTGVLVVGPGALASLDVGNAWPTTPVSISPARDIFGDPTSIDGDPLILSVAKNHYEFWGDHTTLDWIRSIGDPEASPEALEAHRILSGIPKYGTDIRNTETAKDLPQETGQTHALHFSKGCYLGQEIVERIHSRGQVHRIFSKFTLTGAPAALPTPLTVDGKTAGELTSAVEVDGQWHALGYLRREFAAKPLSYEGGTASAK</sequence>
<keyword evidence="1" id="KW-0809">Transit peptide</keyword>
<dbReference type="EMBL" id="FNVA01000006">
    <property type="protein sequence ID" value="SEG56666.1"/>
    <property type="molecule type" value="Genomic_DNA"/>
</dbReference>
<dbReference type="PANTHER" id="PTHR22602:SF0">
    <property type="entry name" value="TRANSFERASE CAF17, MITOCHONDRIAL-RELATED"/>
    <property type="match status" value="1"/>
</dbReference>
<feature type="binding site" evidence="2">
    <location>
        <position position="172"/>
    </location>
    <ligand>
        <name>substrate</name>
    </ligand>
</feature>
<dbReference type="Pfam" id="PF01571">
    <property type="entry name" value="GCV_T"/>
    <property type="match status" value="1"/>
</dbReference>